<evidence type="ECO:0000313" key="3">
    <source>
        <dbReference type="EMBL" id="KAA8717577.1"/>
    </source>
</evidence>
<keyword evidence="1" id="KW-1133">Transmembrane helix</keyword>
<dbReference type="OrthoDB" id="345640at2"/>
<dbReference type="PANTHER" id="PTHR38033:SF1">
    <property type="entry name" value="DOTU FAMILY TYPE IV_VI SECRETION SYSTEM PROTEIN"/>
    <property type="match status" value="1"/>
</dbReference>
<proteinExistence type="predicted"/>
<dbReference type="Gene3D" id="1.25.40.590">
    <property type="entry name" value="Type IV / VI secretion system, DotU"/>
    <property type="match status" value="1"/>
</dbReference>
<protein>
    <submittedName>
        <fullName evidence="3">DotU family type IV/VI secretion system protein</fullName>
    </submittedName>
</protein>
<comment type="caution">
    <text evidence="3">The sequence shown here is derived from an EMBL/GenBank/DDBJ whole genome shotgun (WGS) entry which is preliminary data.</text>
</comment>
<evidence type="ECO:0000256" key="1">
    <source>
        <dbReference type="SAM" id="Phobius"/>
    </source>
</evidence>
<keyword evidence="1" id="KW-0472">Membrane</keyword>
<dbReference type="NCBIfam" id="NF038228">
    <property type="entry name" value="IcmH_DotU_IVB"/>
    <property type="match status" value="1"/>
</dbReference>
<dbReference type="PANTHER" id="PTHR38033">
    <property type="entry name" value="MEMBRANE PROTEIN-RELATED"/>
    <property type="match status" value="1"/>
</dbReference>
<reference evidence="3 4" key="1">
    <citation type="submission" date="2019-09" db="EMBL/GenBank/DDBJ databases">
        <title>Draft genome sequence of various Type strains from the CCUG.</title>
        <authorList>
            <person name="Pineiro-Iglesias B."/>
            <person name="Tunovic T."/>
            <person name="Unosson C."/>
            <person name="Inganas E."/>
            <person name="Ohlen M."/>
            <person name="Cardew S."/>
            <person name="Jensie-Markopoulos S."/>
            <person name="Salva-Serra F."/>
            <person name="Jaen-Luchoro D."/>
            <person name="Karlsson R."/>
            <person name="Svensson-Stadler L."/>
            <person name="Chun J."/>
            <person name="Moore E."/>
        </authorList>
    </citation>
    <scope>NUCLEOTIDE SEQUENCE [LARGE SCALE GENOMIC DNA]</scope>
    <source>
        <strain evidence="3 4">CCUG 53682T</strain>
    </source>
</reference>
<evidence type="ECO:0000259" key="2">
    <source>
        <dbReference type="Pfam" id="PF09850"/>
    </source>
</evidence>
<name>A0A5M9RBG5_9GAMM</name>
<dbReference type="RefSeq" id="WP_067361359.1">
    <property type="nucleotide sequence ID" value="NZ_BAAAFS010000001.1"/>
</dbReference>
<dbReference type="EMBL" id="VXKB01000001">
    <property type="protein sequence ID" value="KAA8717577.1"/>
    <property type="molecule type" value="Genomic_DNA"/>
</dbReference>
<accession>A0A5M9RBG5</accession>
<dbReference type="NCBIfam" id="TIGR03349">
    <property type="entry name" value="IV_VI_DotU"/>
    <property type="match status" value="1"/>
</dbReference>
<dbReference type="InterPro" id="IPR017732">
    <property type="entry name" value="T4/T6SS_DotU"/>
</dbReference>
<feature type="transmembrane region" description="Helical" evidence="1">
    <location>
        <begin position="197"/>
        <end position="218"/>
    </location>
</feature>
<sequence>MDTFSAIPADTAVKSGEQPPAGHNILLTAGEPLFQAVIMLAQGHIPADITFFRRQMLQALSRFYRICAAHQVHPSLTGKSAFVWCAALDEAVLVTPWGATSAWHEHTLTGTVFQNRRGGEVFFRYLQLAVHNPGPLHDFLELQFYVLSLGFKGKYRAQPDALAACYVRLRHCLVTENKVPGKVRKTVQVRGNRPVRLFPLTLIISGALLVCIALRIAADVYYQHTLQQFSAALTTLL</sequence>
<dbReference type="Proteomes" id="UP000322181">
    <property type="component" value="Unassembled WGS sequence"/>
</dbReference>
<feature type="domain" description="Type IV / VI secretion system DotU" evidence="2">
    <location>
        <begin position="26"/>
        <end position="217"/>
    </location>
</feature>
<organism evidence="3 4">
    <name type="scientific">Morganella psychrotolerans</name>
    <dbReference type="NCBI Taxonomy" id="368603"/>
    <lineage>
        <taxon>Bacteria</taxon>
        <taxon>Pseudomonadati</taxon>
        <taxon>Pseudomonadota</taxon>
        <taxon>Gammaproteobacteria</taxon>
        <taxon>Enterobacterales</taxon>
        <taxon>Morganellaceae</taxon>
        <taxon>Morganella</taxon>
    </lineage>
</organism>
<evidence type="ECO:0000313" key="4">
    <source>
        <dbReference type="Proteomes" id="UP000322181"/>
    </source>
</evidence>
<keyword evidence="1" id="KW-0812">Transmembrane</keyword>
<dbReference type="Pfam" id="PF09850">
    <property type="entry name" value="DotU"/>
    <property type="match status" value="1"/>
</dbReference>
<gene>
    <name evidence="3" type="ORF">F4V73_06975</name>
</gene>
<dbReference type="AlphaFoldDB" id="A0A5M9RBG5"/>
<dbReference type="InterPro" id="IPR038522">
    <property type="entry name" value="T4/T6SS_DotU_sf"/>
</dbReference>